<dbReference type="Proteomes" id="UP001560573">
    <property type="component" value="Unassembled WGS sequence"/>
</dbReference>
<evidence type="ECO:0000313" key="2">
    <source>
        <dbReference type="Proteomes" id="UP001560573"/>
    </source>
</evidence>
<dbReference type="EMBL" id="JAULBC010000002">
    <property type="protein sequence ID" value="MEX6687099.1"/>
    <property type="molecule type" value="Genomic_DNA"/>
</dbReference>
<sequence>MKVVIHLQLPSAFADACRLHQISPQQVIGHFFSYLSLYNYIDPSECLASLRATRVFHEFHLSRGQLQPQANSPSHALAAKNVADLIALINSNKPHATKRAMYLKIVDDWFNQINQPSINDDGTGIYA</sequence>
<keyword evidence="2" id="KW-1185">Reference proteome</keyword>
<protein>
    <submittedName>
        <fullName evidence="1">Uncharacterized protein</fullName>
    </submittedName>
</protein>
<accession>A0ABV3ZB51</accession>
<name>A0ABV3ZB51_9BACT</name>
<evidence type="ECO:0000313" key="1">
    <source>
        <dbReference type="EMBL" id="MEX6687099.1"/>
    </source>
</evidence>
<dbReference type="RefSeq" id="WP_369328503.1">
    <property type="nucleotide sequence ID" value="NZ_JAULBC010000002.1"/>
</dbReference>
<comment type="caution">
    <text evidence="1">The sequence shown here is derived from an EMBL/GenBank/DDBJ whole genome shotgun (WGS) entry which is preliminary data.</text>
</comment>
<organism evidence="1 2">
    <name type="scientific">Danxiaibacter flavus</name>
    <dbReference type="NCBI Taxonomy" id="3049108"/>
    <lineage>
        <taxon>Bacteria</taxon>
        <taxon>Pseudomonadati</taxon>
        <taxon>Bacteroidota</taxon>
        <taxon>Chitinophagia</taxon>
        <taxon>Chitinophagales</taxon>
        <taxon>Chitinophagaceae</taxon>
        <taxon>Danxiaibacter</taxon>
    </lineage>
</organism>
<reference evidence="1 2" key="1">
    <citation type="submission" date="2023-07" db="EMBL/GenBank/DDBJ databases">
        <authorList>
            <person name="Lian W.-H."/>
        </authorList>
    </citation>
    <scope>NUCLEOTIDE SEQUENCE [LARGE SCALE GENOMIC DNA]</scope>
    <source>
        <strain evidence="1 2">SYSU DXS3180</strain>
    </source>
</reference>
<gene>
    <name evidence="1" type="ORF">QTN47_06315</name>
</gene>
<proteinExistence type="predicted"/>